<keyword evidence="2" id="KW-1185">Reference proteome</keyword>
<name>A0A7J8IWL6_ROUAE</name>
<sequence>MGATRSCSEEPVQGCDAGELQQPCLNGISSCQTRHDLQVGKRRRAMAGEGEKAQTGWSK</sequence>
<reference evidence="1 2" key="1">
    <citation type="journal article" date="2020" name="Nature">
        <title>Six reference-quality genomes reveal evolution of bat adaptations.</title>
        <authorList>
            <person name="Jebb D."/>
            <person name="Huang Z."/>
            <person name="Pippel M."/>
            <person name="Hughes G.M."/>
            <person name="Lavrichenko K."/>
            <person name="Devanna P."/>
            <person name="Winkler S."/>
            <person name="Jermiin L.S."/>
            <person name="Skirmuntt E.C."/>
            <person name="Katzourakis A."/>
            <person name="Burkitt-Gray L."/>
            <person name="Ray D.A."/>
            <person name="Sullivan K.A.M."/>
            <person name="Roscito J.G."/>
            <person name="Kirilenko B.M."/>
            <person name="Davalos L.M."/>
            <person name="Corthals A.P."/>
            <person name="Power M.L."/>
            <person name="Jones G."/>
            <person name="Ransome R.D."/>
            <person name="Dechmann D.K.N."/>
            <person name="Locatelli A.G."/>
            <person name="Puechmaille S.J."/>
            <person name="Fedrigo O."/>
            <person name="Jarvis E.D."/>
            <person name="Hiller M."/>
            <person name="Vernes S.C."/>
            <person name="Myers E.W."/>
            <person name="Teeling E.C."/>
        </authorList>
    </citation>
    <scope>NUCLEOTIDE SEQUENCE [LARGE SCALE GENOMIC DNA]</scope>
    <source>
        <strain evidence="1">MRouAeg1</strain>
        <tissue evidence="1">Muscle</tissue>
    </source>
</reference>
<evidence type="ECO:0000313" key="2">
    <source>
        <dbReference type="Proteomes" id="UP000593571"/>
    </source>
</evidence>
<proteinExistence type="predicted"/>
<dbReference type="AlphaFoldDB" id="A0A7J8IWL6"/>
<dbReference type="Proteomes" id="UP000593571">
    <property type="component" value="Unassembled WGS sequence"/>
</dbReference>
<protein>
    <submittedName>
        <fullName evidence="1">ZFP37 zinc finger protein</fullName>
    </submittedName>
</protein>
<dbReference type="PROSITE" id="PS51257">
    <property type="entry name" value="PROKAR_LIPOPROTEIN"/>
    <property type="match status" value="1"/>
</dbReference>
<gene>
    <name evidence="1" type="ORF">HJG63_020941</name>
</gene>
<evidence type="ECO:0000313" key="1">
    <source>
        <dbReference type="EMBL" id="KAF6488509.1"/>
    </source>
</evidence>
<comment type="caution">
    <text evidence="1">The sequence shown here is derived from an EMBL/GenBank/DDBJ whole genome shotgun (WGS) entry which is preliminary data.</text>
</comment>
<accession>A0A7J8IWL6</accession>
<organism evidence="1 2">
    <name type="scientific">Rousettus aegyptiacus</name>
    <name type="common">Egyptian fruit bat</name>
    <name type="synonym">Pteropus aegyptiacus</name>
    <dbReference type="NCBI Taxonomy" id="9407"/>
    <lineage>
        <taxon>Eukaryota</taxon>
        <taxon>Metazoa</taxon>
        <taxon>Chordata</taxon>
        <taxon>Craniata</taxon>
        <taxon>Vertebrata</taxon>
        <taxon>Euteleostomi</taxon>
        <taxon>Mammalia</taxon>
        <taxon>Eutheria</taxon>
        <taxon>Laurasiatheria</taxon>
        <taxon>Chiroptera</taxon>
        <taxon>Yinpterochiroptera</taxon>
        <taxon>Pteropodoidea</taxon>
        <taxon>Pteropodidae</taxon>
        <taxon>Rousettinae</taxon>
        <taxon>Rousettus</taxon>
    </lineage>
</organism>
<dbReference type="EMBL" id="JACASE010000003">
    <property type="protein sequence ID" value="KAF6488509.1"/>
    <property type="molecule type" value="Genomic_DNA"/>
</dbReference>